<sequence>MFAHIVEGRLRHPAVTEAVRQGFLETREYRNAAKCAIRYQSEPKAGGIEIMTSPSLPPCTDIRMSADKKFLRATFNGTKYWLPISPIGEDAVFYLIYTTILDGSRLCIDISACGSFYIVHLDGYIGSSTDIAKTMERADFLLGAMSFGRDPRTGALFEPKKGQLPGYKNPVLEEARLLREDAQFAAARCQYIDVWPYPTLVYDTPFSFPEEKWWDVWPNLQFPKSYFRVTWRLVMLDLCGKQAFYDIPEDNVDTEAKVLLRPYQALMDSVRQHGADWIESEPDLCKVNLYAKVFQVLSRGRTSSNLKNITIPPLTETPPMACSTTVDERADFRLPLPSSSEIDDVGQALESAFTTAIVGNPDDLTRAAQYKSLGMSCSRQNKFDKAALHFLVSAKTPVEWDCAKEGIRDSLTSALDSIYQAPTDWVFQQDETKYPQWWKLLQTQFGDALHVVTRVLREPRFQQMEGSQAQIAAPLVAHILLVHLAHEMLIQFEELEDLDGIRRICGFMARLYHEMKERGIPVNEDESGNAEGRWSSVAQASRDLQVRLFANTDRADPFKVLDKVLQDDVDESLSAIEKKLQQDGYTSTDLLTDPLGSSAFNSKQMTSEGKVEQAEQAMDAYFIQGDIAAALACALVLVDDERVAEAASTFAERKRFWTKASTIAEYAYAQQNLLSAKELVAGVRTTLDKRLYRTTGIESKAALLSYLTEASTLLEPCKRLFPRASEAMMGLIYSTMARVHRAWLDSDTASKWTMAAKAREEAAKAESDELGTRYYAREWLLDDKNKRKEDALKCTEGWRAMVATLVCTE</sequence>
<comment type="caution">
    <text evidence="1">The sequence shown here is derived from an EMBL/GenBank/DDBJ whole genome shotgun (WGS) entry which is preliminary data.</text>
</comment>
<dbReference type="EMBL" id="BQFW01000012">
    <property type="protein sequence ID" value="GJJ76430.1"/>
    <property type="molecule type" value="Genomic_DNA"/>
</dbReference>
<accession>A0A9P3HH34</accession>
<organism evidence="1 2">
    <name type="scientific">Entomortierella parvispora</name>
    <dbReference type="NCBI Taxonomy" id="205924"/>
    <lineage>
        <taxon>Eukaryota</taxon>
        <taxon>Fungi</taxon>
        <taxon>Fungi incertae sedis</taxon>
        <taxon>Mucoromycota</taxon>
        <taxon>Mortierellomycotina</taxon>
        <taxon>Mortierellomycetes</taxon>
        <taxon>Mortierellales</taxon>
        <taxon>Mortierellaceae</taxon>
        <taxon>Entomortierella</taxon>
    </lineage>
</organism>
<gene>
    <name evidence="1" type="ORF">EMPS_08789</name>
</gene>
<dbReference type="AlphaFoldDB" id="A0A9P3HH34"/>
<evidence type="ECO:0000313" key="2">
    <source>
        <dbReference type="Proteomes" id="UP000827284"/>
    </source>
</evidence>
<proteinExistence type="predicted"/>
<dbReference type="OrthoDB" id="2359579at2759"/>
<name>A0A9P3HH34_9FUNG</name>
<evidence type="ECO:0000313" key="1">
    <source>
        <dbReference type="EMBL" id="GJJ76430.1"/>
    </source>
</evidence>
<keyword evidence="2" id="KW-1185">Reference proteome</keyword>
<reference evidence="1" key="1">
    <citation type="submission" date="2021-11" db="EMBL/GenBank/DDBJ databases">
        <authorList>
            <person name="Herlambang A."/>
            <person name="Guo Y."/>
            <person name="Takashima Y."/>
            <person name="Nishizawa T."/>
        </authorList>
    </citation>
    <scope>NUCLEOTIDE SEQUENCE</scope>
    <source>
        <strain evidence="1">E1425</strain>
    </source>
</reference>
<reference evidence="1" key="2">
    <citation type="journal article" date="2022" name="Microbiol. Resour. Announc.">
        <title>Whole-Genome Sequence of Entomortierella parvispora E1425, a Mucoromycotan Fungus Associated with Burkholderiaceae-Related Endosymbiotic Bacteria.</title>
        <authorList>
            <person name="Herlambang A."/>
            <person name="Guo Y."/>
            <person name="Takashima Y."/>
            <person name="Narisawa K."/>
            <person name="Ohta H."/>
            <person name="Nishizawa T."/>
        </authorList>
    </citation>
    <scope>NUCLEOTIDE SEQUENCE</scope>
    <source>
        <strain evidence="1">E1425</strain>
    </source>
</reference>
<protein>
    <submittedName>
        <fullName evidence="1">Uncharacterized protein</fullName>
    </submittedName>
</protein>
<dbReference type="Proteomes" id="UP000827284">
    <property type="component" value="Unassembled WGS sequence"/>
</dbReference>